<organism evidence="1">
    <name type="scientific">Arundo donax</name>
    <name type="common">Giant reed</name>
    <name type="synonym">Donax arundinaceus</name>
    <dbReference type="NCBI Taxonomy" id="35708"/>
    <lineage>
        <taxon>Eukaryota</taxon>
        <taxon>Viridiplantae</taxon>
        <taxon>Streptophyta</taxon>
        <taxon>Embryophyta</taxon>
        <taxon>Tracheophyta</taxon>
        <taxon>Spermatophyta</taxon>
        <taxon>Magnoliopsida</taxon>
        <taxon>Liliopsida</taxon>
        <taxon>Poales</taxon>
        <taxon>Poaceae</taxon>
        <taxon>PACMAD clade</taxon>
        <taxon>Arundinoideae</taxon>
        <taxon>Arundineae</taxon>
        <taxon>Arundo</taxon>
    </lineage>
</organism>
<dbReference type="EMBL" id="GBRH01173820">
    <property type="protein sequence ID" value="JAE24076.1"/>
    <property type="molecule type" value="Transcribed_RNA"/>
</dbReference>
<protein>
    <submittedName>
        <fullName evidence="1">Uncharacterized protein</fullName>
    </submittedName>
</protein>
<accession>A0A0A9GNG2</accession>
<sequence length="21" mass="2482">MEEDFISLADFDGQIFMLCRT</sequence>
<proteinExistence type="predicted"/>
<dbReference type="AlphaFoldDB" id="A0A0A9GNG2"/>
<name>A0A0A9GNG2_ARUDO</name>
<evidence type="ECO:0000313" key="1">
    <source>
        <dbReference type="EMBL" id="JAE24076.1"/>
    </source>
</evidence>
<reference evidence="1" key="2">
    <citation type="journal article" date="2015" name="Data Brief">
        <title>Shoot transcriptome of the giant reed, Arundo donax.</title>
        <authorList>
            <person name="Barrero R.A."/>
            <person name="Guerrero F.D."/>
            <person name="Moolhuijzen P."/>
            <person name="Goolsby J.A."/>
            <person name="Tidwell J."/>
            <person name="Bellgard S.E."/>
            <person name="Bellgard M.I."/>
        </authorList>
    </citation>
    <scope>NUCLEOTIDE SEQUENCE</scope>
    <source>
        <tissue evidence="1">Shoot tissue taken approximately 20 cm above the soil surface</tissue>
    </source>
</reference>
<reference evidence="1" key="1">
    <citation type="submission" date="2014-09" db="EMBL/GenBank/DDBJ databases">
        <authorList>
            <person name="Magalhaes I.L.F."/>
            <person name="Oliveira U."/>
            <person name="Santos F.R."/>
            <person name="Vidigal T.H.D.A."/>
            <person name="Brescovit A.D."/>
            <person name="Santos A.J."/>
        </authorList>
    </citation>
    <scope>NUCLEOTIDE SEQUENCE</scope>
    <source>
        <tissue evidence="1">Shoot tissue taken approximately 20 cm above the soil surface</tissue>
    </source>
</reference>